<dbReference type="GO" id="GO:0035999">
    <property type="term" value="P:tetrahydrofolate interconversion"/>
    <property type="evidence" value="ECO:0007669"/>
    <property type="project" value="UniProtKB-UniPathway"/>
</dbReference>
<dbReference type="GO" id="GO:0005829">
    <property type="term" value="C:cytosol"/>
    <property type="evidence" value="ECO:0007669"/>
    <property type="project" value="TreeGrafter"/>
</dbReference>
<dbReference type="UniPathway" id="UPA00193"/>
<dbReference type="OrthoDB" id="9812555at2"/>
<dbReference type="PANTHER" id="PTHR45754">
    <property type="entry name" value="METHYLENETETRAHYDROFOLATE REDUCTASE"/>
    <property type="match status" value="1"/>
</dbReference>
<dbReference type="InterPro" id="IPR003171">
    <property type="entry name" value="Mehydrof_redctse-like"/>
</dbReference>
<comment type="similarity">
    <text evidence="3 8">Belongs to the methylenetetrahydrofolate reductase family.</text>
</comment>
<dbReference type="Pfam" id="PF02219">
    <property type="entry name" value="MTHFR"/>
    <property type="match status" value="1"/>
</dbReference>
<evidence type="ECO:0000256" key="3">
    <source>
        <dbReference type="ARBA" id="ARBA00006743"/>
    </source>
</evidence>
<evidence type="ECO:0000256" key="4">
    <source>
        <dbReference type="ARBA" id="ARBA00022630"/>
    </source>
</evidence>
<reference evidence="9 10" key="1">
    <citation type="submission" date="2019-01" db="EMBL/GenBank/DDBJ databases">
        <title>Leuconostoc litchii sp. nov., a novel lactic acid bacterium isolated from lychee.</title>
        <authorList>
            <person name="Wang L.-T."/>
        </authorList>
    </citation>
    <scope>NUCLEOTIDE SEQUENCE [LARGE SCALE GENOMIC DNA]</scope>
    <source>
        <strain evidence="9 10">MB7</strain>
    </source>
</reference>
<keyword evidence="6 8" id="KW-0560">Oxidoreductase</keyword>
<keyword evidence="10" id="KW-1185">Reference proteome</keyword>
<dbReference type="SUPFAM" id="SSF51730">
    <property type="entry name" value="FAD-linked oxidoreductase"/>
    <property type="match status" value="1"/>
</dbReference>
<dbReference type="CDD" id="cd00537">
    <property type="entry name" value="MTHFR"/>
    <property type="match status" value="1"/>
</dbReference>
<dbReference type="GO" id="GO:0071949">
    <property type="term" value="F:FAD binding"/>
    <property type="evidence" value="ECO:0007669"/>
    <property type="project" value="TreeGrafter"/>
</dbReference>
<dbReference type="RefSeq" id="WP_148605918.1">
    <property type="nucleotide sequence ID" value="NZ_BSUV01000001.1"/>
</dbReference>
<evidence type="ECO:0000313" key="9">
    <source>
        <dbReference type="EMBL" id="TYC46520.1"/>
    </source>
</evidence>
<comment type="caution">
    <text evidence="9">The sequence shown here is derived from an EMBL/GenBank/DDBJ whole genome shotgun (WGS) entry which is preliminary data.</text>
</comment>
<keyword evidence="5 8" id="KW-0274">FAD</keyword>
<organism evidence="9 10">
    <name type="scientific">Leuconostoc litchii</name>
    <dbReference type="NCBI Taxonomy" id="1981069"/>
    <lineage>
        <taxon>Bacteria</taxon>
        <taxon>Bacillati</taxon>
        <taxon>Bacillota</taxon>
        <taxon>Bacilli</taxon>
        <taxon>Lactobacillales</taxon>
        <taxon>Lactobacillaceae</taxon>
        <taxon>Leuconostoc</taxon>
    </lineage>
</organism>
<proteinExistence type="inferred from homology"/>
<gene>
    <name evidence="9" type="ORF">ESZ47_06635</name>
</gene>
<keyword evidence="4 8" id="KW-0285">Flavoprotein</keyword>
<dbReference type="PANTHER" id="PTHR45754:SF3">
    <property type="entry name" value="METHYLENETETRAHYDROFOLATE REDUCTASE (NADPH)"/>
    <property type="match status" value="1"/>
</dbReference>
<dbReference type="Gene3D" id="3.20.20.220">
    <property type="match status" value="1"/>
</dbReference>
<accession>A0A652NE19</accession>
<evidence type="ECO:0000256" key="1">
    <source>
        <dbReference type="ARBA" id="ARBA00001974"/>
    </source>
</evidence>
<name>A0A652NE19_9LACO</name>
<comment type="catalytic activity">
    <reaction evidence="7">
        <text>(6S)-5-methyl-5,6,7,8-tetrahydrofolate + NAD(+) = (6R)-5,10-methylene-5,6,7,8-tetrahydrofolate + NADH + H(+)</text>
        <dbReference type="Rhea" id="RHEA:19821"/>
        <dbReference type="ChEBI" id="CHEBI:15378"/>
        <dbReference type="ChEBI" id="CHEBI:15636"/>
        <dbReference type="ChEBI" id="CHEBI:18608"/>
        <dbReference type="ChEBI" id="CHEBI:57540"/>
        <dbReference type="ChEBI" id="CHEBI:57945"/>
        <dbReference type="EC" id="1.5.1.54"/>
    </reaction>
    <physiologicalReaction direction="right-to-left" evidence="7">
        <dbReference type="Rhea" id="RHEA:19823"/>
    </physiologicalReaction>
</comment>
<dbReference type="InterPro" id="IPR029041">
    <property type="entry name" value="FAD-linked_oxidoreductase-like"/>
</dbReference>
<dbReference type="GO" id="GO:0009086">
    <property type="term" value="P:methionine biosynthetic process"/>
    <property type="evidence" value="ECO:0007669"/>
    <property type="project" value="TreeGrafter"/>
</dbReference>
<dbReference type="Proteomes" id="UP000442244">
    <property type="component" value="Unassembled WGS sequence"/>
</dbReference>
<comment type="cofactor">
    <cofactor evidence="1 8">
        <name>FAD</name>
        <dbReference type="ChEBI" id="CHEBI:57692"/>
    </cofactor>
</comment>
<evidence type="ECO:0000313" key="10">
    <source>
        <dbReference type="Proteomes" id="UP000442244"/>
    </source>
</evidence>
<dbReference type="GO" id="GO:0106312">
    <property type="term" value="F:methylenetetrahydrofolate reductase (NADH) activity"/>
    <property type="evidence" value="ECO:0007669"/>
    <property type="project" value="UniProtKB-EC"/>
</dbReference>
<evidence type="ECO:0000256" key="7">
    <source>
        <dbReference type="ARBA" id="ARBA00048628"/>
    </source>
</evidence>
<evidence type="ECO:0000256" key="6">
    <source>
        <dbReference type="ARBA" id="ARBA00023002"/>
    </source>
</evidence>
<sequence>MTKIVEIYKTKPAPVLSFEVFPPKKEGGIESLYKTLGELDLKHVGVDYISVTYGAGGSDNHEKTREIASYIQKNCDITALHNLTGVNQTPKLLKENLAEIKLAGIENIFALRGDLPSSDYVNEYYPYAKDLIQEIKQDGRFSVGAAIYPEGHVDNPITGISVNGVKEKVIYGTEFLISQLFFDNSVFYNMQEALKENYIKVPVSAGILPIISRAQVERITYMIGSSLPARLTKIVHKYGDHPEALQEAGMEYALQQIYDLLDHGVDGIHLYAMNQPKVLKTMLPKINEYIQSKKLTR</sequence>
<dbReference type="AlphaFoldDB" id="A0A652NE19"/>
<evidence type="ECO:0000256" key="2">
    <source>
        <dbReference type="ARBA" id="ARBA00004777"/>
    </source>
</evidence>
<evidence type="ECO:0000256" key="5">
    <source>
        <dbReference type="ARBA" id="ARBA00022827"/>
    </source>
</evidence>
<comment type="pathway">
    <text evidence="2 8">One-carbon metabolism; tetrahydrofolate interconversion.</text>
</comment>
<dbReference type="EMBL" id="SDGY01000002">
    <property type="protein sequence ID" value="TYC46520.1"/>
    <property type="molecule type" value="Genomic_DNA"/>
</dbReference>
<evidence type="ECO:0000256" key="8">
    <source>
        <dbReference type="RuleBase" id="RU003862"/>
    </source>
</evidence>
<protein>
    <recommendedName>
        <fullName evidence="8">Methylenetetrahydrofolate reductase</fullName>
    </recommendedName>
</protein>